<evidence type="ECO:0000256" key="1">
    <source>
        <dbReference type="SAM" id="Phobius"/>
    </source>
</evidence>
<organism evidence="2 3">
    <name type="scientific">Oleoguttula mirabilis</name>
    <dbReference type="NCBI Taxonomy" id="1507867"/>
    <lineage>
        <taxon>Eukaryota</taxon>
        <taxon>Fungi</taxon>
        <taxon>Dikarya</taxon>
        <taxon>Ascomycota</taxon>
        <taxon>Pezizomycotina</taxon>
        <taxon>Dothideomycetes</taxon>
        <taxon>Dothideomycetidae</taxon>
        <taxon>Mycosphaerellales</taxon>
        <taxon>Teratosphaeriaceae</taxon>
        <taxon>Oleoguttula</taxon>
    </lineage>
</organism>
<dbReference type="EMBL" id="JAVFHQ010000019">
    <property type="protein sequence ID" value="KAK4545416.1"/>
    <property type="molecule type" value="Genomic_DNA"/>
</dbReference>
<evidence type="ECO:0000313" key="2">
    <source>
        <dbReference type="EMBL" id="KAK4545416.1"/>
    </source>
</evidence>
<feature type="transmembrane region" description="Helical" evidence="1">
    <location>
        <begin position="106"/>
        <end position="132"/>
    </location>
</feature>
<evidence type="ECO:0000313" key="3">
    <source>
        <dbReference type="Proteomes" id="UP001324427"/>
    </source>
</evidence>
<protein>
    <submittedName>
        <fullName evidence="2">Uncharacterized protein</fullName>
    </submittedName>
</protein>
<reference evidence="2 3" key="1">
    <citation type="submission" date="2021-11" db="EMBL/GenBank/DDBJ databases">
        <title>Black yeast isolated from Biological Soil Crust.</title>
        <authorList>
            <person name="Kurbessoian T."/>
        </authorList>
    </citation>
    <scope>NUCLEOTIDE SEQUENCE [LARGE SCALE GENOMIC DNA]</scope>
    <source>
        <strain evidence="2 3">CCFEE 5522</strain>
    </source>
</reference>
<name>A0AAV9JK77_9PEZI</name>
<feature type="transmembrane region" description="Helical" evidence="1">
    <location>
        <begin position="22"/>
        <end position="45"/>
    </location>
</feature>
<proteinExistence type="predicted"/>
<keyword evidence="1" id="KW-0812">Transmembrane</keyword>
<sequence>MAMNQTTDGMPANDETRFVSRLFYEIIFVVVAFGLPDYAAHVLVATEYRDLAGPPRALAYPNLFWRLLGWVYLGDYLTAPSTGPQWLQQAMAGFVTPSLIVAEKEAFFMMLAGLLVLMTIEALATLMVMGLVKLCGQVANAEIEDAERDVGRESEMAEREPLLAGA</sequence>
<keyword evidence="1" id="KW-1133">Transmembrane helix</keyword>
<gene>
    <name evidence="2" type="ORF">LTR36_002766</name>
</gene>
<dbReference type="Proteomes" id="UP001324427">
    <property type="component" value="Unassembled WGS sequence"/>
</dbReference>
<dbReference type="AlphaFoldDB" id="A0AAV9JK77"/>
<keyword evidence="1" id="KW-0472">Membrane</keyword>
<comment type="caution">
    <text evidence="2">The sequence shown here is derived from an EMBL/GenBank/DDBJ whole genome shotgun (WGS) entry which is preliminary data.</text>
</comment>
<keyword evidence="3" id="KW-1185">Reference proteome</keyword>
<accession>A0AAV9JK77</accession>